<evidence type="ECO:0000313" key="4">
    <source>
        <dbReference type="Proteomes" id="UP000294257"/>
    </source>
</evidence>
<feature type="region of interest" description="Disordered" evidence="1">
    <location>
        <begin position="38"/>
        <end position="83"/>
    </location>
</feature>
<keyword evidence="2" id="KW-0812">Transmembrane</keyword>
<evidence type="ECO:0000313" key="3">
    <source>
        <dbReference type="EMBL" id="RZS43041.1"/>
    </source>
</evidence>
<dbReference type="Proteomes" id="UP000294257">
    <property type="component" value="Unassembled WGS sequence"/>
</dbReference>
<organism evidence="3 4">
    <name type="scientific">Herbihabitans rhizosphaerae</name>
    <dbReference type="NCBI Taxonomy" id="1872711"/>
    <lineage>
        <taxon>Bacteria</taxon>
        <taxon>Bacillati</taxon>
        <taxon>Actinomycetota</taxon>
        <taxon>Actinomycetes</taxon>
        <taxon>Pseudonocardiales</taxon>
        <taxon>Pseudonocardiaceae</taxon>
        <taxon>Herbihabitans</taxon>
    </lineage>
</organism>
<dbReference type="EMBL" id="SGWQ01000002">
    <property type="protein sequence ID" value="RZS43041.1"/>
    <property type="molecule type" value="Genomic_DNA"/>
</dbReference>
<keyword evidence="4" id="KW-1185">Reference proteome</keyword>
<protein>
    <submittedName>
        <fullName evidence="3">Uncharacterized protein</fullName>
    </submittedName>
</protein>
<feature type="transmembrane region" description="Helical" evidence="2">
    <location>
        <begin position="6"/>
        <end position="28"/>
    </location>
</feature>
<keyword evidence="2" id="KW-1133">Transmembrane helix</keyword>
<proteinExistence type="predicted"/>
<name>A0A4Q7L3K6_9PSEU</name>
<sequence length="83" mass="8728">MTWFQSLGLMAVLVVGGPAALLVGSLVIERQRVRRCREADEPAAPCLPGEQRRSPDAALPAGRPPSRGDRRTPPGSDALPSAA</sequence>
<evidence type="ECO:0000256" key="2">
    <source>
        <dbReference type="SAM" id="Phobius"/>
    </source>
</evidence>
<reference evidence="3 4" key="1">
    <citation type="submission" date="2019-02" db="EMBL/GenBank/DDBJ databases">
        <title>Genomic Encyclopedia of Type Strains, Phase IV (KMG-IV): sequencing the most valuable type-strain genomes for metagenomic binning, comparative biology and taxonomic classification.</title>
        <authorList>
            <person name="Goeker M."/>
        </authorList>
    </citation>
    <scope>NUCLEOTIDE SEQUENCE [LARGE SCALE GENOMIC DNA]</scope>
    <source>
        <strain evidence="3 4">DSM 101727</strain>
    </source>
</reference>
<comment type="caution">
    <text evidence="3">The sequence shown here is derived from an EMBL/GenBank/DDBJ whole genome shotgun (WGS) entry which is preliminary data.</text>
</comment>
<gene>
    <name evidence="3" type="ORF">EV193_10217</name>
</gene>
<keyword evidence="2" id="KW-0472">Membrane</keyword>
<dbReference type="AlphaFoldDB" id="A0A4Q7L3K6"/>
<accession>A0A4Q7L3K6</accession>
<evidence type="ECO:0000256" key="1">
    <source>
        <dbReference type="SAM" id="MobiDB-lite"/>
    </source>
</evidence>